<dbReference type="InterPro" id="IPR012938">
    <property type="entry name" value="Glc/Sorbosone_DH"/>
</dbReference>
<dbReference type="PROSITE" id="PS51257">
    <property type="entry name" value="PROKAR_LIPOPROTEIN"/>
    <property type="match status" value="1"/>
</dbReference>
<dbReference type="PANTHER" id="PTHR19328:SF75">
    <property type="entry name" value="ALDOSE SUGAR DEHYDROGENASE YLII"/>
    <property type="match status" value="1"/>
</dbReference>
<dbReference type="EMBL" id="JABWMH010000001">
    <property type="protein sequence ID" value="NVD26737.1"/>
    <property type="molecule type" value="Genomic_DNA"/>
</dbReference>
<reference evidence="3 4" key="1">
    <citation type="submission" date="2020-06" db="EMBL/GenBank/DDBJ databases">
        <authorList>
            <person name="Kim S.-J."/>
            <person name="Park S.-J."/>
        </authorList>
    </citation>
    <scope>NUCLEOTIDE SEQUENCE [LARGE SCALE GENOMIC DNA]</scope>
    <source>
        <strain evidence="3 4">SW-151</strain>
    </source>
</reference>
<name>A0ABX2MZ57_9SPHN</name>
<feature type="chain" id="PRO_5047230044" evidence="1">
    <location>
        <begin position="24"/>
        <end position="400"/>
    </location>
</feature>
<protein>
    <submittedName>
        <fullName evidence="3">PQQ-dependent sugar dehydrogenase</fullName>
    </submittedName>
</protein>
<comment type="caution">
    <text evidence="3">The sequence shown here is derived from an EMBL/GenBank/DDBJ whole genome shotgun (WGS) entry which is preliminary data.</text>
</comment>
<evidence type="ECO:0000313" key="4">
    <source>
        <dbReference type="Proteomes" id="UP000652427"/>
    </source>
</evidence>
<evidence type="ECO:0000259" key="2">
    <source>
        <dbReference type="Pfam" id="PF07995"/>
    </source>
</evidence>
<keyword evidence="1" id="KW-0732">Signal</keyword>
<proteinExistence type="predicted"/>
<organism evidence="3 4">
    <name type="scientific">Parasphingorhabdus flavimaris</name>
    <dbReference type="NCBI Taxonomy" id="266812"/>
    <lineage>
        <taxon>Bacteria</taxon>
        <taxon>Pseudomonadati</taxon>
        <taxon>Pseudomonadota</taxon>
        <taxon>Alphaproteobacteria</taxon>
        <taxon>Sphingomonadales</taxon>
        <taxon>Sphingomonadaceae</taxon>
        <taxon>Parasphingorhabdus</taxon>
    </lineage>
</organism>
<dbReference type="InterPro" id="IPR011042">
    <property type="entry name" value="6-blade_b-propeller_TolB-like"/>
</dbReference>
<dbReference type="PANTHER" id="PTHR19328">
    <property type="entry name" value="HEDGEHOG-INTERACTING PROTEIN"/>
    <property type="match status" value="1"/>
</dbReference>
<dbReference type="InterPro" id="IPR011041">
    <property type="entry name" value="Quinoprot_gluc/sorb_DH_b-prop"/>
</dbReference>
<keyword evidence="4" id="KW-1185">Reference proteome</keyword>
<dbReference type="SUPFAM" id="SSF50952">
    <property type="entry name" value="Soluble quinoprotein glucose dehydrogenase"/>
    <property type="match status" value="1"/>
</dbReference>
<feature type="domain" description="Glucose/Sorbosone dehydrogenase" evidence="2">
    <location>
        <begin position="54"/>
        <end position="390"/>
    </location>
</feature>
<sequence>MRNLKIFLSVVAIGALAACSNQGASSSGTKTSEAVGRVDAGPVNYTIETVADGLDHPWSLAFLPDGAMLVTERTGKLKQIAPDGTATLLHDFASGEPYPRVHTAPGAQAGLFDVALHPDFAENGLIYISYAAEQGDGTNTLSLMRFEYDNADGAPQIRNGKQIFAASPSRVQGNHYGARIIFLPDGALMMPVGDAFHFREQAQELDNHFGKIIRLNDDGSVPADNPFVGQDGALPEIWSYGHRNQQGIILASDGRVLENEHGPAGGDEINDIRRGVNYGWPTASYGLDYSGGRISPFEAFAGTEQSLVHFTPSIAPSGFAQYAGEAFPDWQGDLFLSALALKHVRHVDIKADGSLGKQSELFGELGTRFRDVRTGPDGFLYLLTEDESGPTSKILRVRPK</sequence>
<feature type="signal peptide" evidence="1">
    <location>
        <begin position="1"/>
        <end position="23"/>
    </location>
</feature>
<dbReference type="RefSeq" id="WP_176278262.1">
    <property type="nucleotide sequence ID" value="NZ_JABWMH010000001.1"/>
</dbReference>
<accession>A0ABX2MZ57</accession>
<evidence type="ECO:0000256" key="1">
    <source>
        <dbReference type="SAM" id="SignalP"/>
    </source>
</evidence>
<dbReference type="Proteomes" id="UP000652427">
    <property type="component" value="Unassembled WGS sequence"/>
</dbReference>
<dbReference type="Gene3D" id="2.120.10.30">
    <property type="entry name" value="TolB, C-terminal domain"/>
    <property type="match status" value="1"/>
</dbReference>
<evidence type="ECO:0000313" key="3">
    <source>
        <dbReference type="EMBL" id="NVD26737.1"/>
    </source>
</evidence>
<dbReference type="Pfam" id="PF07995">
    <property type="entry name" value="GSDH"/>
    <property type="match status" value="1"/>
</dbReference>
<gene>
    <name evidence="3" type="ORF">HUO14_02310</name>
</gene>